<dbReference type="SUPFAM" id="SSF109854">
    <property type="entry name" value="DinB/YfiT-like putative metalloenzymes"/>
    <property type="match status" value="1"/>
</dbReference>
<sequence length="173" mass="19570">MNTYIQSVIKEFTDGKALADKTIAVLSDEQLSWNPGEGSNSISIIVRHITANIRSRFTDFLTSDGEKSWRNRDGEFEDQVVAREDLLQAWNESWTLLLDLLNTLTEADLERTVYIRGQAHTVIQAVNRQVAHYSYHIGQMVLIGKICHGLDWKSLSIPRGGSQAFNDGMFGRK</sequence>
<dbReference type="Gene3D" id="1.20.120.450">
    <property type="entry name" value="dinb family like domain"/>
    <property type="match status" value="1"/>
</dbReference>
<dbReference type="OrthoDB" id="68731at2"/>
<keyword evidence="2" id="KW-1185">Reference proteome</keyword>
<dbReference type="Proteomes" id="UP000192980">
    <property type="component" value="Unassembled WGS sequence"/>
</dbReference>
<reference evidence="1 2" key="1">
    <citation type="submission" date="2017-04" db="EMBL/GenBank/DDBJ databases">
        <authorList>
            <person name="Afonso C.L."/>
            <person name="Miller P.J."/>
            <person name="Scott M.A."/>
            <person name="Spackman E."/>
            <person name="Goraichik I."/>
            <person name="Dimitrov K.M."/>
            <person name="Suarez D.L."/>
            <person name="Swayne D.E."/>
        </authorList>
    </citation>
    <scope>NUCLEOTIDE SEQUENCE [LARGE SCALE GENOMIC DNA]</scope>
    <source>
        <strain evidence="1 2">DSM 22418</strain>
    </source>
</reference>
<dbReference type="EMBL" id="FXAU01000006">
    <property type="protein sequence ID" value="SMG43832.1"/>
    <property type="molecule type" value="Genomic_DNA"/>
</dbReference>
<evidence type="ECO:0008006" key="3">
    <source>
        <dbReference type="Google" id="ProtNLM"/>
    </source>
</evidence>
<proteinExistence type="predicted"/>
<evidence type="ECO:0000313" key="2">
    <source>
        <dbReference type="Proteomes" id="UP000192980"/>
    </source>
</evidence>
<dbReference type="AlphaFoldDB" id="A0A1X7KRB0"/>
<dbReference type="RefSeq" id="WP_085473827.1">
    <property type="nucleotide sequence ID" value="NZ_FXAU01000006.1"/>
</dbReference>
<dbReference type="InterPro" id="IPR011466">
    <property type="entry name" value="DUF1572"/>
</dbReference>
<gene>
    <name evidence="1" type="ORF">SAMN05660862_3125</name>
</gene>
<name>A0A1X7KRB0_9SPHI</name>
<evidence type="ECO:0000313" key="1">
    <source>
        <dbReference type="EMBL" id="SMG43832.1"/>
    </source>
</evidence>
<dbReference type="Pfam" id="PF07609">
    <property type="entry name" value="DUF1572"/>
    <property type="match status" value="1"/>
</dbReference>
<organism evidence="1 2">
    <name type="scientific">Sphingobacterium psychroaquaticum</name>
    <dbReference type="NCBI Taxonomy" id="561061"/>
    <lineage>
        <taxon>Bacteria</taxon>
        <taxon>Pseudomonadati</taxon>
        <taxon>Bacteroidota</taxon>
        <taxon>Sphingobacteriia</taxon>
        <taxon>Sphingobacteriales</taxon>
        <taxon>Sphingobacteriaceae</taxon>
        <taxon>Sphingobacterium</taxon>
    </lineage>
</organism>
<protein>
    <recommendedName>
        <fullName evidence="3">DinB superfamily protein</fullName>
    </recommendedName>
</protein>
<accession>A0A1X7KRB0</accession>
<dbReference type="InterPro" id="IPR034660">
    <property type="entry name" value="DinB/YfiT-like"/>
</dbReference>